<name>A0ABQ5FMN6_9ASTR</name>
<keyword evidence="2" id="KW-1185">Reference proteome</keyword>
<dbReference type="Proteomes" id="UP001151760">
    <property type="component" value="Unassembled WGS sequence"/>
</dbReference>
<reference evidence="1" key="1">
    <citation type="journal article" date="2022" name="Int. J. Mol. Sci.">
        <title>Draft Genome of Tanacetum Coccineum: Genomic Comparison of Closely Related Tanacetum-Family Plants.</title>
        <authorList>
            <person name="Yamashiro T."/>
            <person name="Shiraishi A."/>
            <person name="Nakayama K."/>
            <person name="Satake H."/>
        </authorList>
    </citation>
    <scope>NUCLEOTIDE SEQUENCE</scope>
</reference>
<reference evidence="1" key="2">
    <citation type="submission" date="2022-01" db="EMBL/GenBank/DDBJ databases">
        <authorList>
            <person name="Yamashiro T."/>
            <person name="Shiraishi A."/>
            <person name="Satake H."/>
            <person name="Nakayama K."/>
        </authorList>
    </citation>
    <scope>NUCLEOTIDE SEQUENCE</scope>
</reference>
<organism evidence="1 2">
    <name type="scientific">Tanacetum coccineum</name>
    <dbReference type="NCBI Taxonomy" id="301880"/>
    <lineage>
        <taxon>Eukaryota</taxon>
        <taxon>Viridiplantae</taxon>
        <taxon>Streptophyta</taxon>
        <taxon>Embryophyta</taxon>
        <taxon>Tracheophyta</taxon>
        <taxon>Spermatophyta</taxon>
        <taxon>Magnoliopsida</taxon>
        <taxon>eudicotyledons</taxon>
        <taxon>Gunneridae</taxon>
        <taxon>Pentapetalae</taxon>
        <taxon>asterids</taxon>
        <taxon>campanulids</taxon>
        <taxon>Asterales</taxon>
        <taxon>Asteraceae</taxon>
        <taxon>Asteroideae</taxon>
        <taxon>Anthemideae</taxon>
        <taxon>Anthemidinae</taxon>
        <taxon>Tanacetum</taxon>
    </lineage>
</organism>
<evidence type="ECO:0000313" key="1">
    <source>
        <dbReference type="EMBL" id="GJT64234.1"/>
    </source>
</evidence>
<accession>A0ABQ5FMN6</accession>
<sequence>MNQNYFKPNPIYNSSYSGFDHPSQYFINHQEDLNQQRISDVHNGWDKIDELQNENFQMIQSFYEKFLQQKQAASIDQSLLQEMSLQEMEDLKQHYLDEMLSLSNDLGIKDYRNEKIDIRFRRECENMIDELKGKFNGMSIEINKKKELQQLEQAAKLSTYTTEPSRHFNYFYDDDDEESSIPLRDIISKLPPSIAITPVLPTLEPEDSLIMGNKELSTIPEKESDEFIKSSVENLVPIPSESEDTSESDSDCNLSLCDDFSPINVSEEKSVTFSNPFFDSNDDFTSSDDKSLSDEDVPEDNFKIYSNPLFEFDDEYISSDVNPLFDEVLEDIECKDSYDSNLDESTFLVTPLFDSNEDECFTPSDDVELLLHHDSSTPIISVVSILEGFTDEPPLKENDDLFDLESKGNEWKKILYDAPIDDLMTEDKVFDPGIHETIFSPTYVSLPFEDRHYLSFTYVIRIFLPYFTYPVDSFLPLSSGSEDIIFDPGISAFHFSSLKPVAYKCPMEVCSSTCFIPNITMIWGESS</sequence>
<protein>
    <submittedName>
        <fullName evidence="1">Uncharacterized protein</fullName>
    </submittedName>
</protein>
<evidence type="ECO:0000313" key="2">
    <source>
        <dbReference type="Proteomes" id="UP001151760"/>
    </source>
</evidence>
<proteinExistence type="predicted"/>
<gene>
    <name evidence="1" type="ORF">Tco_1015714</name>
</gene>
<comment type="caution">
    <text evidence="1">The sequence shown here is derived from an EMBL/GenBank/DDBJ whole genome shotgun (WGS) entry which is preliminary data.</text>
</comment>
<dbReference type="EMBL" id="BQNB010017526">
    <property type="protein sequence ID" value="GJT64234.1"/>
    <property type="molecule type" value="Genomic_DNA"/>
</dbReference>